<dbReference type="EMBL" id="JALJOR010000009">
    <property type="protein sequence ID" value="KAK9811726.1"/>
    <property type="molecule type" value="Genomic_DNA"/>
</dbReference>
<gene>
    <name evidence="2" type="ORF">WJX72_009056</name>
</gene>
<organism evidence="2 3">
    <name type="scientific">[Myrmecia] bisecta</name>
    <dbReference type="NCBI Taxonomy" id="41462"/>
    <lineage>
        <taxon>Eukaryota</taxon>
        <taxon>Viridiplantae</taxon>
        <taxon>Chlorophyta</taxon>
        <taxon>core chlorophytes</taxon>
        <taxon>Trebouxiophyceae</taxon>
        <taxon>Trebouxiales</taxon>
        <taxon>Trebouxiaceae</taxon>
        <taxon>Myrmecia</taxon>
    </lineage>
</organism>
<name>A0AAW1PTI3_9CHLO</name>
<evidence type="ECO:0000313" key="2">
    <source>
        <dbReference type="EMBL" id="KAK9811726.1"/>
    </source>
</evidence>
<evidence type="ECO:0000313" key="3">
    <source>
        <dbReference type="Proteomes" id="UP001489004"/>
    </source>
</evidence>
<dbReference type="Proteomes" id="UP001489004">
    <property type="component" value="Unassembled WGS sequence"/>
</dbReference>
<keyword evidence="1" id="KW-0472">Membrane</keyword>
<keyword evidence="3" id="KW-1185">Reference proteome</keyword>
<dbReference type="AlphaFoldDB" id="A0AAW1PTI3"/>
<keyword evidence="1" id="KW-0812">Transmembrane</keyword>
<accession>A0AAW1PTI3</accession>
<protein>
    <recommendedName>
        <fullName evidence="4">TIR domain-containing protein</fullName>
    </recommendedName>
</protein>
<evidence type="ECO:0000256" key="1">
    <source>
        <dbReference type="SAM" id="Phobius"/>
    </source>
</evidence>
<feature type="transmembrane region" description="Helical" evidence="1">
    <location>
        <begin position="6"/>
        <end position="28"/>
    </location>
</feature>
<sequence length="115" mass="12298">MEYDPAAMVIAVLVAVFMGTVLGLPVLWRRFGSKACTAPAPPETPNKSEVEPASHYEVFISHCGDDTKLGFLLSGLGGIGGVTGWEHKPKQQSEAELMDKVTADILTALTGKERI</sequence>
<evidence type="ECO:0008006" key="4">
    <source>
        <dbReference type="Google" id="ProtNLM"/>
    </source>
</evidence>
<proteinExistence type="predicted"/>
<keyword evidence="1" id="KW-1133">Transmembrane helix</keyword>
<reference evidence="2 3" key="1">
    <citation type="journal article" date="2024" name="Nat. Commun.">
        <title>Phylogenomics reveals the evolutionary origins of lichenization in chlorophyte algae.</title>
        <authorList>
            <person name="Puginier C."/>
            <person name="Libourel C."/>
            <person name="Otte J."/>
            <person name="Skaloud P."/>
            <person name="Haon M."/>
            <person name="Grisel S."/>
            <person name="Petersen M."/>
            <person name="Berrin J.G."/>
            <person name="Delaux P.M."/>
            <person name="Dal Grande F."/>
            <person name="Keller J."/>
        </authorList>
    </citation>
    <scope>NUCLEOTIDE SEQUENCE [LARGE SCALE GENOMIC DNA]</scope>
    <source>
        <strain evidence="2 3">SAG 2043</strain>
    </source>
</reference>
<comment type="caution">
    <text evidence="2">The sequence shown here is derived from an EMBL/GenBank/DDBJ whole genome shotgun (WGS) entry which is preliminary data.</text>
</comment>